<dbReference type="Proteomes" id="UP001419910">
    <property type="component" value="Unassembled WGS sequence"/>
</dbReference>
<proteinExistence type="predicted"/>
<reference evidence="3 4" key="1">
    <citation type="submission" date="2024-05" db="EMBL/GenBank/DDBJ databases">
        <authorList>
            <person name="Liu Q."/>
            <person name="Xin Y.-H."/>
        </authorList>
    </citation>
    <scope>NUCLEOTIDE SEQUENCE [LARGE SCALE GENOMIC DNA]</scope>
    <source>
        <strain evidence="3 4">CGMCC 1.10181</strain>
    </source>
</reference>
<dbReference type="RefSeq" id="WP_343890140.1">
    <property type="nucleotide sequence ID" value="NZ_BAAAEH010000029.1"/>
</dbReference>
<dbReference type="EMBL" id="JBDIME010000023">
    <property type="protein sequence ID" value="MEN2792073.1"/>
    <property type="molecule type" value="Genomic_DNA"/>
</dbReference>
<protein>
    <submittedName>
        <fullName evidence="3">RMD1 family protein</fullName>
    </submittedName>
</protein>
<feature type="domain" description="DUF155" evidence="2">
    <location>
        <begin position="101"/>
        <end position="269"/>
    </location>
</feature>
<dbReference type="Pfam" id="PF02582">
    <property type="entry name" value="DUF155"/>
    <property type="match status" value="1"/>
</dbReference>
<evidence type="ECO:0000259" key="2">
    <source>
        <dbReference type="Pfam" id="PF02582"/>
    </source>
</evidence>
<comment type="caution">
    <text evidence="3">The sequence shown here is derived from an EMBL/GenBank/DDBJ whole genome shotgun (WGS) entry which is preliminary data.</text>
</comment>
<dbReference type="PANTHER" id="PTHR16255">
    <property type="entry name" value="REQUIRED FOR MEIOTIC NUCLEAR DIVISION PROTEIN 1 HOMOLOG"/>
    <property type="match status" value="1"/>
</dbReference>
<gene>
    <name evidence="3" type="ORF">ABC974_20760</name>
</gene>
<accession>A0ABU9Y8D5</accession>
<evidence type="ECO:0000256" key="1">
    <source>
        <dbReference type="SAM" id="Phobius"/>
    </source>
</evidence>
<dbReference type="InterPro" id="IPR003734">
    <property type="entry name" value="DUF155"/>
</dbReference>
<keyword evidence="1" id="KW-0472">Membrane</keyword>
<feature type="transmembrane region" description="Helical" evidence="1">
    <location>
        <begin position="293"/>
        <end position="314"/>
    </location>
</feature>
<keyword evidence="1" id="KW-0812">Transmembrane</keyword>
<sequence length="316" mass="34996">MGHTVCRNTSKATRQLAEAMRHEAGSGKILTDQARARQLVSPGPARPGGVGVREVLGIPIAGSSQHADVRALLLGTRIDTRNLPRFVELEDLRLSGIGAAFVFRYGVLVLFGASAALEQELVAELMDHVIEPASSPELETAWIEIRADSDENVSADGRIRLREATPERLLLTATVLARSVVLARDESRIAETFDRIEPLVNDLRTHGRARLPIKRVMQHIGDVLATHHRVVGRAQIGEKPDLLWDHPELDRLYGRLEAEFELGDRARAIERKAEVIGDTADVLLNLVLDKRSYRLEISVVLLIAFEIVVSLIGFRY</sequence>
<evidence type="ECO:0000313" key="4">
    <source>
        <dbReference type="Proteomes" id="UP001419910"/>
    </source>
</evidence>
<dbReference type="InterPro" id="IPR051624">
    <property type="entry name" value="RMD1/Sad1-interacting"/>
</dbReference>
<keyword evidence="4" id="KW-1185">Reference proteome</keyword>
<name>A0ABU9Y8D5_9SPHN</name>
<dbReference type="PANTHER" id="PTHR16255:SF1">
    <property type="entry name" value="REQUIRED FOR MEIOTIC NUCLEAR DIVISION PROTEIN 1 HOMOLOG"/>
    <property type="match status" value="1"/>
</dbReference>
<keyword evidence="1" id="KW-1133">Transmembrane helix</keyword>
<organism evidence="3 4">
    <name type="scientific">Sphingomonas oligophenolica</name>
    <dbReference type="NCBI Taxonomy" id="301154"/>
    <lineage>
        <taxon>Bacteria</taxon>
        <taxon>Pseudomonadati</taxon>
        <taxon>Pseudomonadota</taxon>
        <taxon>Alphaproteobacteria</taxon>
        <taxon>Sphingomonadales</taxon>
        <taxon>Sphingomonadaceae</taxon>
        <taxon>Sphingomonas</taxon>
    </lineage>
</organism>
<evidence type="ECO:0000313" key="3">
    <source>
        <dbReference type="EMBL" id="MEN2792073.1"/>
    </source>
</evidence>